<dbReference type="Pfam" id="PF16715">
    <property type="entry name" value="CDPS"/>
    <property type="match status" value="1"/>
</dbReference>
<evidence type="ECO:0000256" key="3">
    <source>
        <dbReference type="ARBA" id="ARBA00030771"/>
    </source>
</evidence>
<evidence type="ECO:0000313" key="4">
    <source>
        <dbReference type="EMBL" id="CEE01514.1"/>
    </source>
</evidence>
<dbReference type="PDB" id="6ZU3">
    <property type="method" value="X-ray"/>
    <property type="resolution" value="1.78 A"/>
    <property type="chains" value="A=1-231"/>
</dbReference>
<dbReference type="RefSeq" id="WP_034769955.1">
    <property type="nucleotide sequence ID" value="NZ_CCRF01000047.1"/>
</dbReference>
<dbReference type="AlphaFoldDB" id="A0A090KS30"/>
<dbReference type="Gene3D" id="3.40.50.11710">
    <property type="entry name" value="Cyclodipeptide synthase"/>
    <property type="match status" value="1"/>
</dbReference>
<protein>
    <recommendedName>
        <fullName evidence="3">Cyclodipeptide synthase</fullName>
    </recommendedName>
</protein>
<dbReference type="PDB" id="7AZU">
    <property type="method" value="X-ray"/>
    <property type="resolution" value="1.80 A"/>
    <property type="chains" value="A=1-231"/>
</dbReference>
<keyword evidence="5" id="KW-1185">Reference proteome</keyword>
<reference evidence="6 7" key="2">
    <citation type="journal article" date="2021" name="RSC Chem. Biol.">
        <title>Bypassing the requirement for aminoacyl-tRNA by a cyclodipeptide synthase enzyme.</title>
        <authorList>
            <person name="Harding C.J."/>
            <person name="Sutherland E."/>
            <person name="Hanna J.G."/>
            <person name="Houston D.R."/>
            <person name="Czekster C.M."/>
        </authorList>
    </citation>
    <scope>X-RAY CRYSTALLOGRAPHY (1.69 ANGSTROMS)</scope>
</reference>
<dbReference type="NCBIfam" id="TIGR04539">
    <property type="entry name" value="tRNA_cyclodipep"/>
    <property type="match status" value="1"/>
</dbReference>
<dbReference type="Proteomes" id="UP000040576">
    <property type="component" value="Unassembled WGS sequence"/>
</dbReference>
<evidence type="ECO:0000256" key="2">
    <source>
        <dbReference type="ARBA" id="ARBA00022679"/>
    </source>
</evidence>
<name>A0A090KS30_9BACI</name>
<sequence length="231" mass="27162">MQQVIKDLFYVVPLSRNCEKIYKNKTHILLGISPFNSKFSQNYIHQLIDWSSKNFKNVTVLLAGDEAKNLLEALGTPTTKAERKVRKEIRRHFRFSEEALRKNGREIDIYTFSDFKNNKIYNEVYQNVIYYFEKDEKFRKSCLAMSHDALSSRAKSLNMEDIEITDNMLFHAVKYVLAELPFFLSGASILGYKESVLAYHRPWKLGEKIKNSEFYIKMSDNQGYIILKQIN</sequence>
<dbReference type="GO" id="GO:0016755">
    <property type="term" value="F:aminoacyltransferase activity"/>
    <property type="evidence" value="ECO:0007669"/>
    <property type="project" value="InterPro"/>
</dbReference>
<keyword evidence="2" id="KW-0808">Transferase</keyword>
<evidence type="ECO:0000313" key="5">
    <source>
        <dbReference type="Proteomes" id="UP000040576"/>
    </source>
</evidence>
<dbReference type="EMBL" id="CCRF01000047">
    <property type="protein sequence ID" value="CEE01514.1"/>
    <property type="molecule type" value="Genomic_DNA"/>
</dbReference>
<gene>
    <name evidence="4" type="primary">yvmC</name>
    <name evidence="4" type="ORF">BT1A1_1686</name>
</gene>
<dbReference type="InterPro" id="IPR038622">
    <property type="entry name" value="CDPS_sf"/>
</dbReference>
<dbReference type="InterPro" id="IPR030903">
    <property type="entry name" value="CDPS"/>
</dbReference>
<evidence type="ECO:0007829" key="7">
    <source>
        <dbReference type="PDB" id="6ZU3"/>
    </source>
</evidence>
<organism evidence="4 5">
    <name type="scientific">Caldibacillus thermoamylovorans</name>
    <dbReference type="NCBI Taxonomy" id="35841"/>
    <lineage>
        <taxon>Bacteria</taxon>
        <taxon>Bacillati</taxon>
        <taxon>Bacillota</taxon>
        <taxon>Bacilli</taxon>
        <taxon>Bacillales</taxon>
        <taxon>Bacillaceae</taxon>
        <taxon>Caldibacillus</taxon>
    </lineage>
</organism>
<evidence type="ECO:0007829" key="6">
    <source>
        <dbReference type="PDB" id="6ZTU"/>
    </source>
</evidence>
<dbReference type="GeneID" id="92960857"/>
<keyword evidence="6 7" id="KW-0002">3D-structure</keyword>
<accession>A0A090KS30</accession>
<comment type="similarity">
    <text evidence="1">Belongs to the CDPS family.</text>
</comment>
<dbReference type="PDB" id="6ZTU">
    <property type="method" value="X-ray"/>
    <property type="resolution" value="1.69 A"/>
    <property type="chains" value="A=1-231"/>
</dbReference>
<dbReference type="SMR" id="A0A090KS30"/>
<evidence type="ECO:0000256" key="1">
    <source>
        <dbReference type="ARBA" id="ARBA00006034"/>
    </source>
</evidence>
<proteinExistence type="evidence at protein level"/>
<reference evidence="4 5" key="1">
    <citation type="submission" date="2014-07" db="EMBL/GenBank/DDBJ databases">
        <authorList>
            <person name="Wibberg Daniel"/>
        </authorList>
    </citation>
    <scope>NUCLEOTIDE SEQUENCE [LARGE SCALE GENOMIC DNA]</scope>
</reference>